<dbReference type="AlphaFoldDB" id="X1MBN8"/>
<accession>X1MBN8</accession>
<proteinExistence type="predicted"/>
<organism evidence="1">
    <name type="scientific">marine sediment metagenome</name>
    <dbReference type="NCBI Taxonomy" id="412755"/>
    <lineage>
        <taxon>unclassified sequences</taxon>
        <taxon>metagenomes</taxon>
        <taxon>ecological metagenomes</taxon>
    </lineage>
</organism>
<sequence length="31" mass="3655">MIAAYDDFERAMPPILGEEYYIMHLAVLPER</sequence>
<reference evidence="1" key="1">
    <citation type="journal article" date="2014" name="Front. Microbiol.">
        <title>High frequency of phylogenetically diverse reductive dehalogenase-homologous genes in deep subseafloor sedimentary metagenomes.</title>
        <authorList>
            <person name="Kawai M."/>
            <person name="Futagami T."/>
            <person name="Toyoda A."/>
            <person name="Takaki Y."/>
            <person name="Nishi S."/>
            <person name="Hori S."/>
            <person name="Arai W."/>
            <person name="Tsubouchi T."/>
            <person name="Morono Y."/>
            <person name="Uchiyama I."/>
            <person name="Ito T."/>
            <person name="Fujiyama A."/>
            <person name="Inagaki F."/>
            <person name="Takami H."/>
        </authorList>
    </citation>
    <scope>NUCLEOTIDE SEQUENCE</scope>
    <source>
        <strain evidence="1">Expedition CK06-06</strain>
    </source>
</reference>
<comment type="caution">
    <text evidence="1">The sequence shown here is derived from an EMBL/GenBank/DDBJ whole genome shotgun (WGS) entry which is preliminary data.</text>
</comment>
<gene>
    <name evidence="1" type="ORF">S06H3_14544</name>
</gene>
<feature type="non-terminal residue" evidence="1">
    <location>
        <position position="31"/>
    </location>
</feature>
<protein>
    <submittedName>
        <fullName evidence="1">Uncharacterized protein</fullName>
    </submittedName>
</protein>
<name>X1MBN8_9ZZZZ</name>
<dbReference type="EMBL" id="BARV01007113">
    <property type="protein sequence ID" value="GAI03779.1"/>
    <property type="molecule type" value="Genomic_DNA"/>
</dbReference>
<evidence type="ECO:0000313" key="1">
    <source>
        <dbReference type="EMBL" id="GAI03779.1"/>
    </source>
</evidence>